<evidence type="ECO:0000313" key="6">
    <source>
        <dbReference type="Proteomes" id="UP000617340"/>
    </source>
</evidence>
<dbReference type="AlphaFoldDB" id="A0A834JCL3"/>
<dbReference type="PROSITE" id="PS50826">
    <property type="entry name" value="RUN"/>
    <property type="match status" value="1"/>
</dbReference>
<dbReference type="InterPro" id="IPR004012">
    <property type="entry name" value="Run_dom"/>
</dbReference>
<sequence length="660" mass="75088">MAAESSEGLPISPSEKSLTGSLVSDENEKTVSRSPSSYSIREDKWPDLVVSRPKKLDAWWSPRRSSMRQEPQSGLKTRPPVDHGGLHHGGVMLEEDMAGAQDTIYLCNFRVSVDGEWLCLKELQDVEFSLQDSIQRSPSPPLPLSGIDPHRHRQQLLPEQRDFRDALPPSPPPPLPRDPVIIERSNLVNISKLIVKELIETSLKYGRMLDSDHMPLQHFFIVLEHVLRHGLRPKKGLLGPKKELWDILQLVEKYCPEAQDITSSIRDLPTVRTAMGRARAWLRMALMQKKLADYLKILIDHKDDILSEYFEPDALMMSEEAIVVMGLLVGLNVIDCNFCVKEEDLDCQQGVIDFSLYLRNSNHIPGESPDDELENDNMTTVLDQKNYIEELNRHLNATVTNLQAKLETLTTTNALMKEDLSIAKNNFLSLQEENRQLKKELGIEIKDANENGKAPIKITETTTEIEELRSRVESEKKLRQDTEKELQLQISMKSEMEVAMKLLEKDIHEKQDTIISLRQQLDDIKLINLEMYKKLQECEHELTQKGEMVSRLHAKTNQIGKILNNLEKYNHLMKDGENVRSPTTPCNASKSILNKNSPTSPRGSAFGTENVGADRTSGDHQQRNIDNKRAKESCEKSKRSKSNDDVVATNVINEKKPVKE</sequence>
<dbReference type="Pfam" id="PF02759">
    <property type="entry name" value="RUN"/>
    <property type="match status" value="1"/>
</dbReference>
<feature type="region of interest" description="Disordered" evidence="3">
    <location>
        <begin position="61"/>
        <end position="89"/>
    </location>
</feature>
<dbReference type="InterPro" id="IPR037213">
    <property type="entry name" value="Run_dom_sf"/>
</dbReference>
<dbReference type="SMART" id="SM00593">
    <property type="entry name" value="RUN"/>
    <property type="match status" value="1"/>
</dbReference>
<dbReference type="Gene3D" id="1.20.58.900">
    <property type="match status" value="1"/>
</dbReference>
<organism evidence="5 6">
    <name type="scientific">Vespula germanica</name>
    <name type="common">German yellow jacket</name>
    <name type="synonym">Paravespula germanica</name>
    <dbReference type="NCBI Taxonomy" id="30212"/>
    <lineage>
        <taxon>Eukaryota</taxon>
        <taxon>Metazoa</taxon>
        <taxon>Ecdysozoa</taxon>
        <taxon>Arthropoda</taxon>
        <taxon>Hexapoda</taxon>
        <taxon>Insecta</taxon>
        <taxon>Pterygota</taxon>
        <taxon>Neoptera</taxon>
        <taxon>Endopterygota</taxon>
        <taxon>Hymenoptera</taxon>
        <taxon>Apocrita</taxon>
        <taxon>Aculeata</taxon>
        <taxon>Vespoidea</taxon>
        <taxon>Vespidae</taxon>
        <taxon>Vespinae</taxon>
        <taxon>Vespula</taxon>
    </lineage>
</organism>
<dbReference type="Proteomes" id="UP000617340">
    <property type="component" value="Unassembled WGS sequence"/>
</dbReference>
<comment type="caution">
    <text evidence="5">The sequence shown here is derived from an EMBL/GenBank/DDBJ whole genome shotgun (WGS) entry which is preliminary data.</text>
</comment>
<feature type="domain" description="RUN" evidence="4">
    <location>
        <begin position="210"/>
        <end position="343"/>
    </location>
</feature>
<dbReference type="GO" id="GO:0005737">
    <property type="term" value="C:cytoplasm"/>
    <property type="evidence" value="ECO:0007669"/>
    <property type="project" value="TreeGrafter"/>
</dbReference>
<feature type="region of interest" description="Disordered" evidence="3">
    <location>
        <begin position="1"/>
        <end position="39"/>
    </location>
</feature>
<evidence type="ECO:0000313" key="5">
    <source>
        <dbReference type="EMBL" id="KAF7386173.1"/>
    </source>
</evidence>
<name>A0A834JCL3_VESGE</name>
<feature type="coiled-coil region" evidence="2">
    <location>
        <begin position="392"/>
        <end position="520"/>
    </location>
</feature>
<dbReference type="InterPro" id="IPR047335">
    <property type="entry name" value="RUFY1-3"/>
</dbReference>
<feature type="region of interest" description="Disordered" evidence="3">
    <location>
        <begin position="576"/>
        <end position="660"/>
    </location>
</feature>
<gene>
    <name evidence="5" type="ORF">HZH68_013305</name>
</gene>
<dbReference type="PANTHER" id="PTHR45956:SF6">
    <property type="entry name" value="RUN DOMAIN-CONTAINING PROTEIN"/>
    <property type="match status" value="1"/>
</dbReference>
<accession>A0A834JCL3</accession>
<dbReference type="FunFam" id="1.20.58.900:FF:000011">
    <property type="entry name" value="Uncharacterized protein, isoform B"/>
    <property type="match status" value="1"/>
</dbReference>
<dbReference type="SUPFAM" id="SSF140741">
    <property type="entry name" value="RUN domain-like"/>
    <property type="match status" value="1"/>
</dbReference>
<dbReference type="EMBL" id="JACSDZ010000015">
    <property type="protein sequence ID" value="KAF7386173.1"/>
    <property type="molecule type" value="Genomic_DNA"/>
</dbReference>
<keyword evidence="6" id="KW-1185">Reference proteome</keyword>
<protein>
    <recommendedName>
        <fullName evidence="4">RUN domain-containing protein</fullName>
    </recommendedName>
</protein>
<evidence type="ECO:0000259" key="4">
    <source>
        <dbReference type="PROSITE" id="PS50826"/>
    </source>
</evidence>
<feature type="compositionally biased region" description="Polar residues" evidence="3">
    <location>
        <begin position="580"/>
        <end position="602"/>
    </location>
</feature>
<evidence type="ECO:0000256" key="1">
    <source>
        <dbReference type="ARBA" id="ARBA00023054"/>
    </source>
</evidence>
<feature type="compositionally biased region" description="Basic and acidic residues" evidence="3">
    <location>
        <begin position="616"/>
        <end position="644"/>
    </location>
</feature>
<dbReference type="PANTHER" id="PTHR45956">
    <property type="entry name" value="RUN AND FYVE DOMAIN-CONTAINING PROTEIN 2-LIKE PROTEIN"/>
    <property type="match status" value="1"/>
</dbReference>
<dbReference type="CDD" id="cd17681">
    <property type="entry name" value="RUN_RUFY1_like"/>
    <property type="match status" value="1"/>
</dbReference>
<keyword evidence="1 2" id="KW-0175">Coiled coil</keyword>
<proteinExistence type="predicted"/>
<reference evidence="5" key="1">
    <citation type="journal article" date="2020" name="G3 (Bethesda)">
        <title>High-Quality Assemblies for Three Invasive Social Wasps from the &lt;i&gt;Vespula&lt;/i&gt; Genus.</title>
        <authorList>
            <person name="Harrop T.W.R."/>
            <person name="Guhlin J."/>
            <person name="McLaughlin G.M."/>
            <person name="Permina E."/>
            <person name="Stockwell P."/>
            <person name="Gilligan J."/>
            <person name="Le Lec M.F."/>
            <person name="Gruber M.A.M."/>
            <person name="Quinn O."/>
            <person name="Lovegrove M."/>
            <person name="Duncan E.J."/>
            <person name="Remnant E.J."/>
            <person name="Van Eeckhoven J."/>
            <person name="Graham B."/>
            <person name="Knapp R.A."/>
            <person name="Langford K.W."/>
            <person name="Kronenberg Z."/>
            <person name="Press M.O."/>
            <person name="Eacker S.M."/>
            <person name="Wilson-Rankin E.E."/>
            <person name="Purcell J."/>
            <person name="Lester P.J."/>
            <person name="Dearden P.K."/>
        </authorList>
    </citation>
    <scope>NUCLEOTIDE SEQUENCE</scope>
    <source>
        <strain evidence="5">Linc-1</strain>
    </source>
</reference>
<feature type="compositionally biased region" description="Polar residues" evidence="3">
    <location>
        <begin position="14"/>
        <end position="24"/>
    </location>
</feature>
<evidence type="ECO:0000256" key="2">
    <source>
        <dbReference type="SAM" id="Coils"/>
    </source>
</evidence>
<evidence type="ECO:0000256" key="3">
    <source>
        <dbReference type="SAM" id="MobiDB-lite"/>
    </source>
</evidence>